<evidence type="ECO:0000259" key="8">
    <source>
        <dbReference type="Pfam" id="PF07034"/>
    </source>
</evidence>
<dbReference type="GO" id="GO:0006270">
    <property type="term" value="P:DNA replication initiation"/>
    <property type="evidence" value="ECO:0007669"/>
    <property type="project" value="TreeGrafter"/>
</dbReference>
<dbReference type="Pfam" id="PF07034">
    <property type="entry name" value="ORC3_N"/>
    <property type="match status" value="1"/>
</dbReference>
<keyword evidence="5" id="KW-0539">Nucleus</keyword>
<proteinExistence type="inferred from homology"/>
<comment type="subcellular location">
    <subcellularLocation>
        <location evidence="1">Nucleus</location>
    </subcellularLocation>
</comment>
<keyword evidence="6" id="KW-0175">Coiled coil</keyword>
<feature type="region of interest" description="Disordered" evidence="7">
    <location>
        <begin position="25"/>
        <end position="97"/>
    </location>
</feature>
<dbReference type="GO" id="GO:0005656">
    <property type="term" value="C:nuclear pre-replicative complex"/>
    <property type="evidence" value="ECO:0007669"/>
    <property type="project" value="TreeGrafter"/>
</dbReference>
<sequence length="760" mass="84162">MAEINEMGLFQEDDHRVAYIFTAAPTTATTASPNTTATATTTTTTTKGARGRPTKRRKLLKKGTGAQQLDDDDDDQDTTREQQLQDGQDGEDGEGCTQWPRLFDGAESVAAAGLRREVYESAWPVLEKEIETVLREANRQTLDDVVGFLNSEVHEHEGKGRVPAGFIITGPNIAGQDLLFGQLGDALRETGEGVRFVRLRAGEVGNLKGGLKRIVREGMNTGEKEGEEGEEQVRVGGRNGRRYLDYDLEALRVFMQQKGKGGRVIVAFQDSEAFDTGLVGELVGLFHSWQDRIQFSVLFGIATSVELFQARLLKSTARQLYGAQFDVVQANAVLESVIMAAVAGTKAQLRIGPGLLRKLVRRQQEQVAGVGAFVSSLKYAYMNHFYANPLSVLLADGQKLDKEILQPEHLEAVRMLESFKSHVEQAVEEGKLDHARMLLENDSYLKVRISRQAAERQRYLGKLLQSLALVTATELSKRSFIGLYEAALEEGIFLDHSPGPFDLGDAIKRSTPEELIGLINRITAVIVDGNPSLHWKGMNSDQDAKTAVNKFEGLRADVERLIEKSKENKTSLQSKYSSQSKVLRTTVVAQKVQLSRDTATLTEEDNAFTEAIDCFFAFFKDLVGCEPLSSLFLHEVWQYDYHLPYEDVFVPRPGGTFARALTRPHDYLGCACCDKANGSAVGTLPATSILYHLYCEAGALINVADLWAAYYALVGEDSEIGMDERSALVHFYRGLAEMRAMGFVKQSKKKADHIAKLKWL</sequence>
<feature type="compositionally biased region" description="Low complexity" evidence="7">
    <location>
        <begin position="25"/>
        <end position="46"/>
    </location>
</feature>
<keyword evidence="4" id="KW-0238">DNA-binding</keyword>
<comment type="similarity">
    <text evidence="2">Belongs to the ORC3 family.</text>
</comment>
<dbReference type="PANTHER" id="PTHR12748">
    <property type="entry name" value="ORIGIN RECOGNITION COMPLEX SUBUNIT 3"/>
    <property type="match status" value="1"/>
</dbReference>
<evidence type="ECO:0000259" key="9">
    <source>
        <dbReference type="Pfam" id="PF18137"/>
    </source>
</evidence>
<evidence type="ECO:0000256" key="5">
    <source>
        <dbReference type="ARBA" id="ARBA00023242"/>
    </source>
</evidence>
<evidence type="ECO:0000256" key="3">
    <source>
        <dbReference type="ARBA" id="ARBA00022705"/>
    </source>
</evidence>
<reference evidence="10" key="1">
    <citation type="submission" date="2023-06" db="EMBL/GenBank/DDBJ databases">
        <title>Genome-scale phylogeny and comparative genomics of the fungal order Sordariales.</title>
        <authorList>
            <consortium name="Lawrence Berkeley National Laboratory"/>
            <person name="Hensen N."/>
            <person name="Bonometti L."/>
            <person name="Westerberg I."/>
            <person name="Brannstrom I.O."/>
            <person name="Guillou S."/>
            <person name="Cros-Aarteil S."/>
            <person name="Calhoun S."/>
            <person name="Haridas S."/>
            <person name="Kuo A."/>
            <person name="Mondo S."/>
            <person name="Pangilinan J."/>
            <person name="Riley R."/>
            <person name="Labutti K."/>
            <person name="Andreopoulos B."/>
            <person name="Lipzen A."/>
            <person name="Chen C."/>
            <person name="Yanf M."/>
            <person name="Daum C."/>
            <person name="Ng V."/>
            <person name="Clum A."/>
            <person name="Steindorff A."/>
            <person name="Ohm R."/>
            <person name="Martin F."/>
            <person name="Silar P."/>
            <person name="Natvig D."/>
            <person name="Lalanne C."/>
            <person name="Gautier V."/>
            <person name="Ament-Velasquez S.L."/>
            <person name="Kruys A."/>
            <person name="Hutchinson M.I."/>
            <person name="Powell A.J."/>
            <person name="Barry K."/>
            <person name="Miller A.N."/>
            <person name="Grigoriev I.V."/>
            <person name="Debuchy R."/>
            <person name="Gladieux P."/>
            <person name="Thoren M.H."/>
            <person name="Johannesson H."/>
        </authorList>
    </citation>
    <scope>NUCLEOTIDE SEQUENCE</scope>
    <source>
        <strain evidence="10">CBS 307.81</strain>
    </source>
</reference>
<gene>
    <name evidence="10" type="ORF">QBC41DRAFT_299273</name>
</gene>
<dbReference type="InterPro" id="IPR045667">
    <property type="entry name" value="ORC3_N"/>
</dbReference>
<dbReference type="PANTHER" id="PTHR12748:SF0">
    <property type="entry name" value="ORIGIN RECOGNITION COMPLEX SUBUNIT 3"/>
    <property type="match status" value="1"/>
</dbReference>
<feature type="domain" description="Origin recognition complex subunit 3 N-terminal" evidence="8">
    <location>
        <begin position="98"/>
        <end position="393"/>
    </location>
</feature>
<evidence type="ECO:0000256" key="6">
    <source>
        <dbReference type="SAM" id="Coils"/>
    </source>
</evidence>
<dbReference type="Pfam" id="PF18137">
    <property type="entry name" value="WHD_ORC"/>
    <property type="match status" value="1"/>
</dbReference>
<organism evidence="10 11">
    <name type="scientific">Cercophora samala</name>
    <dbReference type="NCBI Taxonomy" id="330535"/>
    <lineage>
        <taxon>Eukaryota</taxon>
        <taxon>Fungi</taxon>
        <taxon>Dikarya</taxon>
        <taxon>Ascomycota</taxon>
        <taxon>Pezizomycotina</taxon>
        <taxon>Sordariomycetes</taxon>
        <taxon>Sordariomycetidae</taxon>
        <taxon>Sordariales</taxon>
        <taxon>Lasiosphaeriaceae</taxon>
        <taxon>Cercophora</taxon>
    </lineage>
</organism>
<keyword evidence="11" id="KW-1185">Reference proteome</keyword>
<accession>A0AA39ZKS0</accession>
<dbReference type="Proteomes" id="UP001174997">
    <property type="component" value="Unassembled WGS sequence"/>
</dbReference>
<feature type="domain" description="Origin recognition complex subunit 3 winged helix C-terminal" evidence="9">
    <location>
        <begin position="658"/>
        <end position="759"/>
    </location>
</feature>
<protein>
    <submittedName>
        <fullName evidence="10">Origin recognition complex subunit 3</fullName>
    </submittedName>
</protein>
<evidence type="ECO:0000256" key="2">
    <source>
        <dbReference type="ARBA" id="ARBA00010977"/>
    </source>
</evidence>
<feature type="compositionally biased region" description="Basic residues" evidence="7">
    <location>
        <begin position="49"/>
        <end position="61"/>
    </location>
</feature>
<evidence type="ECO:0000313" key="10">
    <source>
        <dbReference type="EMBL" id="KAK0672892.1"/>
    </source>
</evidence>
<feature type="coiled-coil region" evidence="6">
    <location>
        <begin position="544"/>
        <end position="575"/>
    </location>
</feature>
<keyword evidence="3" id="KW-0235">DNA replication</keyword>
<evidence type="ECO:0000256" key="7">
    <source>
        <dbReference type="SAM" id="MobiDB-lite"/>
    </source>
</evidence>
<dbReference type="AlphaFoldDB" id="A0AA39ZKS0"/>
<dbReference type="EMBL" id="JAULSY010000010">
    <property type="protein sequence ID" value="KAK0672892.1"/>
    <property type="molecule type" value="Genomic_DNA"/>
</dbReference>
<evidence type="ECO:0000313" key="11">
    <source>
        <dbReference type="Proteomes" id="UP001174997"/>
    </source>
</evidence>
<dbReference type="CDD" id="cd20704">
    <property type="entry name" value="Orc3"/>
    <property type="match status" value="1"/>
</dbReference>
<dbReference type="GO" id="GO:0005664">
    <property type="term" value="C:nuclear origin of replication recognition complex"/>
    <property type="evidence" value="ECO:0007669"/>
    <property type="project" value="InterPro"/>
</dbReference>
<evidence type="ECO:0000256" key="4">
    <source>
        <dbReference type="ARBA" id="ARBA00023125"/>
    </source>
</evidence>
<dbReference type="InterPro" id="IPR020795">
    <property type="entry name" value="ORC3"/>
</dbReference>
<dbReference type="GO" id="GO:0003688">
    <property type="term" value="F:DNA replication origin binding"/>
    <property type="evidence" value="ECO:0007669"/>
    <property type="project" value="TreeGrafter"/>
</dbReference>
<dbReference type="GO" id="GO:0031261">
    <property type="term" value="C:DNA replication preinitiation complex"/>
    <property type="evidence" value="ECO:0007669"/>
    <property type="project" value="TreeGrafter"/>
</dbReference>
<name>A0AA39ZKS0_9PEZI</name>
<evidence type="ECO:0000256" key="1">
    <source>
        <dbReference type="ARBA" id="ARBA00004123"/>
    </source>
</evidence>
<dbReference type="InterPro" id="IPR040855">
    <property type="entry name" value="ORC_WH_C"/>
</dbReference>
<comment type="caution">
    <text evidence="10">The sequence shown here is derived from an EMBL/GenBank/DDBJ whole genome shotgun (WGS) entry which is preliminary data.</text>
</comment>